<keyword evidence="4" id="KW-1185">Reference proteome</keyword>
<dbReference type="AlphaFoldDB" id="A0A1M6H469"/>
<name>A0A1M6H469_9FLAO</name>
<feature type="chain" id="PRO_5012522631" evidence="1">
    <location>
        <begin position="20"/>
        <end position="316"/>
    </location>
</feature>
<accession>A0A1M6H469</accession>
<organism evidence="3 4">
    <name type="scientific">Mesonia phycicola</name>
    <dbReference type="NCBI Taxonomy" id="579105"/>
    <lineage>
        <taxon>Bacteria</taxon>
        <taxon>Pseudomonadati</taxon>
        <taxon>Bacteroidota</taxon>
        <taxon>Flavobacteriia</taxon>
        <taxon>Flavobacteriales</taxon>
        <taxon>Flavobacteriaceae</taxon>
        <taxon>Mesonia</taxon>
    </lineage>
</organism>
<dbReference type="InterPro" id="IPR007484">
    <property type="entry name" value="Peptidase_M28"/>
</dbReference>
<dbReference type="InterPro" id="IPR045175">
    <property type="entry name" value="M28_fam"/>
</dbReference>
<dbReference type="GO" id="GO:0006508">
    <property type="term" value="P:proteolysis"/>
    <property type="evidence" value="ECO:0007669"/>
    <property type="project" value="InterPro"/>
</dbReference>
<evidence type="ECO:0000259" key="2">
    <source>
        <dbReference type="Pfam" id="PF04389"/>
    </source>
</evidence>
<reference evidence="3 4" key="1">
    <citation type="submission" date="2016-11" db="EMBL/GenBank/DDBJ databases">
        <authorList>
            <person name="Jaros S."/>
            <person name="Januszkiewicz K."/>
            <person name="Wedrychowicz H."/>
        </authorList>
    </citation>
    <scope>NUCLEOTIDE SEQUENCE [LARGE SCALE GENOMIC DNA]</scope>
    <source>
        <strain evidence="3 4">DSM 21425</strain>
    </source>
</reference>
<dbReference type="SUPFAM" id="SSF53187">
    <property type="entry name" value="Zn-dependent exopeptidases"/>
    <property type="match status" value="1"/>
</dbReference>
<evidence type="ECO:0000313" key="3">
    <source>
        <dbReference type="EMBL" id="SHJ17037.1"/>
    </source>
</evidence>
<protein>
    <submittedName>
        <fullName evidence="3">Peptidase family M28</fullName>
    </submittedName>
</protein>
<dbReference type="PANTHER" id="PTHR12147:SF26">
    <property type="entry name" value="PEPTIDASE M28 DOMAIN-CONTAINING PROTEIN"/>
    <property type="match status" value="1"/>
</dbReference>
<keyword evidence="1" id="KW-0732">Signal</keyword>
<dbReference type="PANTHER" id="PTHR12147">
    <property type="entry name" value="METALLOPEPTIDASE M28 FAMILY MEMBER"/>
    <property type="match status" value="1"/>
</dbReference>
<dbReference type="STRING" id="579105.SAMN04488096_109118"/>
<gene>
    <name evidence="3" type="ORF">SAMN04488096_109118</name>
</gene>
<evidence type="ECO:0000256" key="1">
    <source>
        <dbReference type="SAM" id="SignalP"/>
    </source>
</evidence>
<dbReference type="RefSeq" id="WP_073153150.1">
    <property type="nucleotide sequence ID" value="NZ_FQYY01000009.1"/>
</dbReference>
<evidence type="ECO:0000313" key="4">
    <source>
        <dbReference type="Proteomes" id="UP000184225"/>
    </source>
</evidence>
<feature type="domain" description="Peptidase M28" evidence="2">
    <location>
        <begin position="89"/>
        <end position="284"/>
    </location>
</feature>
<dbReference type="Gene3D" id="3.40.630.10">
    <property type="entry name" value="Zn peptidases"/>
    <property type="match status" value="1"/>
</dbReference>
<dbReference type="EMBL" id="FQYY01000009">
    <property type="protein sequence ID" value="SHJ17037.1"/>
    <property type="molecule type" value="Genomic_DNA"/>
</dbReference>
<dbReference type="Proteomes" id="UP000184225">
    <property type="component" value="Unassembled WGS sequence"/>
</dbReference>
<dbReference type="OrthoDB" id="9764939at2"/>
<dbReference type="GO" id="GO:0008235">
    <property type="term" value="F:metalloexopeptidase activity"/>
    <property type="evidence" value="ECO:0007669"/>
    <property type="project" value="InterPro"/>
</dbReference>
<dbReference type="Pfam" id="PF04389">
    <property type="entry name" value="Peptidase_M28"/>
    <property type="match status" value="1"/>
</dbReference>
<feature type="signal peptide" evidence="1">
    <location>
        <begin position="1"/>
        <end position="19"/>
    </location>
</feature>
<sequence>MRKLIYFIGLIGLFSFAQSAKKTNLISEKSIKTNLDYLSSDALKGRKFGSEEINIAANYIENIFRDNNIKPYYKTYRDSFAHNNKYGFNVIAFKEGTDAKLKKEIIILGAHYDHIGMLKGSKIVNGDSIANGANDNAAGSVSVIELAKYFSNNPQKRSIMFVLFSAEEEGLIGSKHLAKRLAREKAPVYVMLNFEMIGVPLKNTNYTAYLTGFEESNMAAKFNSYAGKKVFGFFEKAKDFQLFKRSDNYAFYKEMNIPSQTLCTFDFTNFPYYHHVDDEAGLMNISHMKNLIEEVIPGIEGMANSAVKEITLDKLN</sequence>
<proteinExistence type="predicted"/>